<gene>
    <name evidence="1" type="ORF">K4L44_01520</name>
</gene>
<keyword evidence="2" id="KW-1185">Reference proteome</keyword>
<dbReference type="Proteomes" id="UP000826212">
    <property type="component" value="Chromosome"/>
</dbReference>
<protein>
    <submittedName>
        <fullName evidence="1">Sulfatase-like hydrolase/transferase</fullName>
    </submittedName>
</protein>
<proteinExistence type="predicted"/>
<accession>A0AC61NG16</accession>
<dbReference type="EMBL" id="CP081303">
    <property type="protein sequence ID" value="QZE14578.1"/>
    <property type="molecule type" value="Genomic_DNA"/>
</dbReference>
<name>A0AC61NG16_9BACT</name>
<organism evidence="1 2">
    <name type="scientific">Halosquirtibacter laminarini</name>
    <dbReference type="NCBI Taxonomy" id="3374600"/>
    <lineage>
        <taxon>Bacteria</taxon>
        <taxon>Pseudomonadati</taxon>
        <taxon>Bacteroidota</taxon>
        <taxon>Bacteroidia</taxon>
        <taxon>Marinilabiliales</taxon>
        <taxon>Prolixibacteraceae</taxon>
        <taxon>Halosquirtibacter</taxon>
    </lineage>
</organism>
<evidence type="ECO:0000313" key="2">
    <source>
        <dbReference type="Proteomes" id="UP000826212"/>
    </source>
</evidence>
<evidence type="ECO:0000313" key="1">
    <source>
        <dbReference type="EMBL" id="QZE14578.1"/>
    </source>
</evidence>
<sequence length="494" mass="55824">MKNIMKTMLTGAILTSSVAPSVSSESSQSKGKPNVLILYTDDQATLDAGCYGTKDISTPNIDKLASKGVRFTQAYAHTVCCPSRAALLTGRQPQRGGVNTWTSCHPKDENGRKLALEEVTIAEQLKGNGYSTALIGKWHLGAKPGYGPLQQGFDYFFGFRGGFIDYYTHTFLHAGWEKPTFHDLYQNDTEIFREGKYFPDMQVEEANKFMEKNRENPFFLYVAMNLPHYPEQPDSTFIDQYKDMKWPRKSYAPMVSTVDDRIGKILTKLKDLGLEKNTIVIYMSDNGHSTEDYYNWGDSYGANGGGGFTGKWRGAKGSFFEGGLRVPCIVSYPKKLKKGVVRDQAISNLDFFPTICELTGTPLPKRKLDGNSILPILKSSKAKSNHEVLYWMWQNMWAVRKGDWKLIYKGHDTTGKFSNHPQLEFNMPEYWLANLKDKKPEEKNYANSNPKMVKELIALHKTWAKDVFDGSGYPDPNMVELKDKAKKTKGSTKL</sequence>
<reference evidence="1" key="1">
    <citation type="submission" date="2021-08" db="EMBL/GenBank/DDBJ databases">
        <title>Novel anaerobic bacterium isolated from sea squirt in East Sea, Republic of Korea.</title>
        <authorList>
            <person name="Nguyen T.H."/>
            <person name="Li Z."/>
            <person name="Lee Y.-J."/>
            <person name="Ko J."/>
            <person name="Kim S.-G."/>
        </authorList>
    </citation>
    <scope>NUCLEOTIDE SEQUENCE</scope>
    <source>
        <strain evidence="1">KCTC 25031</strain>
    </source>
</reference>